<dbReference type="Proteomes" id="UP000292627">
    <property type="component" value="Unassembled WGS sequence"/>
</dbReference>
<feature type="domain" description="PapC-like C-terminal" evidence="3">
    <location>
        <begin position="728"/>
        <end position="789"/>
    </location>
</feature>
<dbReference type="AlphaFoldDB" id="A0A4Q8L605"/>
<feature type="region of interest" description="Disordered" evidence="1">
    <location>
        <begin position="1"/>
        <end position="20"/>
    </location>
</feature>
<keyword evidence="2" id="KW-0732">Signal</keyword>
<dbReference type="OrthoDB" id="8587at2"/>
<feature type="signal peptide" evidence="2">
    <location>
        <begin position="1"/>
        <end position="45"/>
    </location>
</feature>
<dbReference type="InterPro" id="IPR043142">
    <property type="entry name" value="PapC-like_C_sf"/>
</dbReference>
<organism evidence="4 5">
    <name type="scientific">Pseudoxanthomonas winnipegensis</name>
    <dbReference type="NCBI Taxonomy" id="2480810"/>
    <lineage>
        <taxon>Bacteria</taxon>
        <taxon>Pseudomonadati</taxon>
        <taxon>Pseudomonadota</taxon>
        <taxon>Gammaproteobacteria</taxon>
        <taxon>Lysobacterales</taxon>
        <taxon>Lysobacteraceae</taxon>
        <taxon>Pseudoxanthomonas</taxon>
    </lineage>
</organism>
<dbReference type="InterPro" id="IPR042186">
    <property type="entry name" value="FimD_plug_dom"/>
</dbReference>
<evidence type="ECO:0000313" key="5">
    <source>
        <dbReference type="Proteomes" id="UP000292627"/>
    </source>
</evidence>
<evidence type="ECO:0000313" key="4">
    <source>
        <dbReference type="EMBL" id="TAA21720.1"/>
    </source>
</evidence>
<evidence type="ECO:0000256" key="1">
    <source>
        <dbReference type="SAM" id="MobiDB-lite"/>
    </source>
</evidence>
<feature type="compositionally biased region" description="Polar residues" evidence="1">
    <location>
        <begin position="1"/>
        <end position="10"/>
    </location>
</feature>
<reference evidence="4 5" key="1">
    <citation type="submission" date="2019-02" db="EMBL/GenBank/DDBJ databases">
        <title>WGS of Pseudoxanthomonas species novum from clinical isolates.</title>
        <authorList>
            <person name="Bernier A.-M."/>
            <person name="Bernard K."/>
            <person name="Vachon A."/>
        </authorList>
    </citation>
    <scope>NUCLEOTIDE SEQUENCE [LARGE SCALE GENOMIC DNA]</scope>
    <source>
        <strain evidence="4 5">NML171200</strain>
    </source>
</reference>
<dbReference type="GO" id="GO:0009297">
    <property type="term" value="P:pilus assembly"/>
    <property type="evidence" value="ECO:0007669"/>
    <property type="project" value="InterPro"/>
</dbReference>
<protein>
    <submittedName>
        <fullName evidence="4">Fimbrial biogenesis outer membrane usher protein</fullName>
    </submittedName>
</protein>
<dbReference type="InterPro" id="IPR025949">
    <property type="entry name" value="PapC-like_C"/>
</dbReference>
<evidence type="ECO:0000259" key="3">
    <source>
        <dbReference type="Pfam" id="PF13953"/>
    </source>
</evidence>
<gene>
    <name evidence="4" type="ORF">EA660_17155</name>
</gene>
<dbReference type="Pfam" id="PF00577">
    <property type="entry name" value="Usher"/>
    <property type="match status" value="2"/>
</dbReference>
<feature type="chain" id="PRO_5020797142" evidence="2">
    <location>
        <begin position="46"/>
        <end position="811"/>
    </location>
</feature>
<dbReference type="InterPro" id="IPR000015">
    <property type="entry name" value="Fimb_usher"/>
</dbReference>
<comment type="caution">
    <text evidence="4">The sequence shown here is derived from an EMBL/GenBank/DDBJ whole genome shotgun (WGS) entry which is preliminary data.</text>
</comment>
<dbReference type="GO" id="GO:0015473">
    <property type="term" value="F:fimbrial usher porin activity"/>
    <property type="evidence" value="ECO:0007669"/>
    <property type="project" value="InterPro"/>
</dbReference>
<dbReference type="Pfam" id="PF13953">
    <property type="entry name" value="PapC_C"/>
    <property type="match status" value="1"/>
</dbReference>
<dbReference type="GO" id="GO:0009279">
    <property type="term" value="C:cell outer membrane"/>
    <property type="evidence" value="ECO:0007669"/>
    <property type="project" value="TreeGrafter"/>
</dbReference>
<dbReference type="Gene3D" id="2.60.40.3110">
    <property type="match status" value="1"/>
</dbReference>
<accession>A0A4Q8L605</accession>
<dbReference type="PANTHER" id="PTHR30451">
    <property type="entry name" value="OUTER MEMBRANE USHER PROTEIN"/>
    <property type="match status" value="1"/>
</dbReference>
<dbReference type="EMBL" id="SHMC01000008">
    <property type="protein sequence ID" value="TAA21720.1"/>
    <property type="molecule type" value="Genomic_DNA"/>
</dbReference>
<dbReference type="Gene3D" id="2.60.40.2070">
    <property type="match status" value="1"/>
</dbReference>
<dbReference type="PANTHER" id="PTHR30451:SF5">
    <property type="entry name" value="SLR0019 PROTEIN"/>
    <property type="match status" value="1"/>
</dbReference>
<proteinExistence type="predicted"/>
<evidence type="ECO:0000256" key="2">
    <source>
        <dbReference type="SAM" id="SignalP"/>
    </source>
</evidence>
<sequence>MSKPGSTVKQRSARCRSRRPPAERWCPALARAALLTALTAPPVAAFDLASPPAAPMADPRYDQVLYLQVSLNQSDTGQIERFELRRGRLHGSVQTLRTIGFRLDGRAPEEMLDLDALPDVAVRYEPDVQRLFFDAPLSALKLDTTVLAPEQEAAPQASSSPGALLNYDLYANRTADQTNLAATVELRAFGVGEGVLSTTSVMRLYEGQGTHGWRIEPTRLDTHWQLDLPDRALTLRLGDFYSDALDWTRSIRMAGVQLGRNYGLQPYRVTTPLPAFLGDAAVPSQVELYVDGLRQYSGQVAAGPFQLSTLPGINGSGSAQVVVTDAFGQVRTLDFSFYGTQELLAKGLSEGGVGVGVLREDYGLRSFRYGNTLVGTGTFRYGVSDGFTVEGHAEHGGNVSNAGAGGLWQLGGAGVLSASYARSRRGDEEGSQTAIEHTWNNRTFNLAIGTQRTHGRYRDIGSLQGSIPVSASDHAIFGVSLPRFGSLSASYVRLRNEDQPSLRYAGLFWSQTFGDDWSANLSVNQNLDDASDRSLYLSASLALDGLRRASVSTQRNGNLNTHVVEASKAVPGDGGPNGLGWRVQARSGTGGTGGLAELGWQNDVGRYGLGAASQGGTTYGYASASGSLAWLGGGVLAARSVDNAFGVVSTGRPNIPVRLENRLIGQTNDDGLLLVTPLQPWQRNRVSIDTLDLPADLRVDEVERVVTPRAGAGLKVPFAIAKVRAATLVLHDPAGRPLAVGTTVTPAGAEEPVAIVGHDGETYLDNLQLKNRLRLDTESGACVVSFDYPDDGAPARIPRIGPLTCAPETRQ</sequence>
<name>A0A4Q8L605_9GAMM</name>
<dbReference type="Gene3D" id="2.60.40.2610">
    <property type="entry name" value="Outer membrane usher protein FimD, plug domain"/>
    <property type="match status" value="1"/>
</dbReference>